<dbReference type="Pfam" id="PF00106">
    <property type="entry name" value="adh_short"/>
    <property type="match status" value="1"/>
</dbReference>
<dbReference type="Gene3D" id="3.40.50.720">
    <property type="entry name" value="NAD(P)-binding Rossmann-like Domain"/>
    <property type="match status" value="1"/>
</dbReference>
<evidence type="ECO:0000313" key="4">
    <source>
        <dbReference type="EMBL" id="MFD0688715.1"/>
    </source>
</evidence>
<dbReference type="InterPro" id="IPR036291">
    <property type="entry name" value="NAD(P)-bd_dom_sf"/>
</dbReference>
<dbReference type="RefSeq" id="WP_131755092.1">
    <property type="nucleotide sequence ID" value="NZ_CAACUY010000003.1"/>
</dbReference>
<dbReference type="EMBL" id="JBHTGP010000015">
    <property type="protein sequence ID" value="MFD0688715.1"/>
    <property type="molecule type" value="Genomic_DNA"/>
</dbReference>
<proteinExistence type="inferred from homology"/>
<dbReference type="PANTHER" id="PTHR43976">
    <property type="entry name" value="SHORT CHAIN DEHYDROGENASE"/>
    <property type="match status" value="1"/>
</dbReference>
<keyword evidence="5" id="KW-1185">Reference proteome</keyword>
<comment type="caution">
    <text evidence="4">The sequence shown here is derived from an EMBL/GenBank/DDBJ whole genome shotgun (WGS) entry which is preliminary data.</text>
</comment>
<organism evidence="4 5">
    <name type="scientific">Actinomadura fibrosa</name>
    <dbReference type="NCBI Taxonomy" id="111802"/>
    <lineage>
        <taxon>Bacteria</taxon>
        <taxon>Bacillati</taxon>
        <taxon>Actinomycetota</taxon>
        <taxon>Actinomycetes</taxon>
        <taxon>Streptosporangiales</taxon>
        <taxon>Thermomonosporaceae</taxon>
        <taxon>Actinomadura</taxon>
    </lineage>
</organism>
<dbReference type="PRINTS" id="PR00081">
    <property type="entry name" value="GDHRDH"/>
</dbReference>
<gene>
    <name evidence="4" type="ORF">ACFQZM_29770</name>
</gene>
<evidence type="ECO:0000256" key="3">
    <source>
        <dbReference type="RuleBase" id="RU000363"/>
    </source>
</evidence>
<dbReference type="PRINTS" id="PR00080">
    <property type="entry name" value="SDRFAMILY"/>
</dbReference>
<evidence type="ECO:0000256" key="1">
    <source>
        <dbReference type="ARBA" id="ARBA00006484"/>
    </source>
</evidence>
<dbReference type="InterPro" id="IPR002347">
    <property type="entry name" value="SDR_fam"/>
</dbReference>
<protein>
    <submittedName>
        <fullName evidence="4">SDR family NAD(P)-dependent oxidoreductase</fullName>
    </submittedName>
</protein>
<dbReference type="PROSITE" id="PS00061">
    <property type="entry name" value="ADH_SHORT"/>
    <property type="match status" value="1"/>
</dbReference>
<dbReference type="CDD" id="cd05374">
    <property type="entry name" value="17beta-HSD-like_SDR_c"/>
    <property type="match status" value="1"/>
</dbReference>
<name>A0ABW2XSK6_9ACTN</name>
<comment type="similarity">
    <text evidence="1 3">Belongs to the short-chain dehydrogenases/reductases (SDR) family.</text>
</comment>
<evidence type="ECO:0000313" key="5">
    <source>
        <dbReference type="Proteomes" id="UP001597063"/>
    </source>
</evidence>
<reference evidence="5" key="1">
    <citation type="journal article" date="2019" name="Int. J. Syst. Evol. Microbiol.">
        <title>The Global Catalogue of Microorganisms (GCM) 10K type strain sequencing project: providing services to taxonomists for standard genome sequencing and annotation.</title>
        <authorList>
            <consortium name="The Broad Institute Genomics Platform"/>
            <consortium name="The Broad Institute Genome Sequencing Center for Infectious Disease"/>
            <person name="Wu L."/>
            <person name="Ma J."/>
        </authorList>
    </citation>
    <scope>NUCLEOTIDE SEQUENCE [LARGE SCALE GENOMIC DNA]</scope>
    <source>
        <strain evidence="5">JCM 9371</strain>
    </source>
</reference>
<dbReference type="SUPFAM" id="SSF51735">
    <property type="entry name" value="NAD(P)-binding Rossmann-fold domains"/>
    <property type="match status" value="1"/>
</dbReference>
<sequence>MPYRQPGNWLITGASSGFGQAIATAVLERGGRALLGARRTHLLDPLVERHPDRAVAQPLDVTVPEQVDAAVAAAVDRFGGIDVLVNNAGSGQLGAVEETADAELRRLFEVHVFAPAALVRAVLPVMRRQGGGAIVQMSSSFGRYSAPGLSAYSATKFALEGLSQALAAEVAPFGIDVLVVEPGAFRTGILDGAFHHSAAMPEYDGVVGPVREMLGGLNGTQPGDPAKAAAAIVTALGSEAPPLRLPLGEDAVAGVRDEIEGAAKELEAWESLARATAFDG</sequence>
<evidence type="ECO:0000256" key="2">
    <source>
        <dbReference type="ARBA" id="ARBA00023002"/>
    </source>
</evidence>
<keyword evidence="2" id="KW-0560">Oxidoreductase</keyword>
<accession>A0ABW2XSK6</accession>
<dbReference type="PANTHER" id="PTHR43976:SF16">
    <property type="entry name" value="SHORT-CHAIN DEHYDROGENASE_REDUCTASE FAMILY PROTEIN"/>
    <property type="match status" value="1"/>
</dbReference>
<dbReference type="Proteomes" id="UP001597063">
    <property type="component" value="Unassembled WGS sequence"/>
</dbReference>
<dbReference type="InterPro" id="IPR051911">
    <property type="entry name" value="SDR_oxidoreductase"/>
</dbReference>
<dbReference type="InterPro" id="IPR020904">
    <property type="entry name" value="Sc_DH/Rdtase_CS"/>
</dbReference>